<dbReference type="CDD" id="cd01301">
    <property type="entry name" value="rDP_like"/>
    <property type="match status" value="1"/>
</dbReference>
<dbReference type="Gene3D" id="3.20.20.140">
    <property type="entry name" value="Metal-dependent hydrolases"/>
    <property type="match status" value="1"/>
</dbReference>
<dbReference type="RefSeq" id="WP_092925901.1">
    <property type="nucleotide sequence ID" value="NZ_FJTZ01000012.1"/>
</dbReference>
<proteinExistence type="predicted"/>
<dbReference type="PANTHER" id="PTHR10443:SF12">
    <property type="entry name" value="DIPEPTIDASE"/>
    <property type="match status" value="1"/>
</dbReference>
<sequence>MKLIDLHCDTIDRLLEEDKDLYENNFSVDIKKLRKSNSILQVFALYFDLNKYRLDPYKRFEDMYEKFNKEIIKNRKYIGLVTSYQDIVSNINNNKISAILSIEEGGAINGNIDNLYKIHDKGVRLITLTWNYENEIGYPHNNHDFRYNSLKPFGKKVVECMNELNMIIDVSHLNDGGFYDVANISKKPFVASHSNARSITNVTRNLSDDMIKILANSGGVMGINFCSYFTGKSSITKIDDIIYHIKHIANIGGIDVISIGSDFDGIENAVEVYDIGEMEKLYYSLKKAGFKECEIDKMMYKNALRVIKDVL</sequence>
<keyword evidence="2" id="KW-1185">Reference proteome</keyword>
<dbReference type="KEGG" id="rhom:FRIFI_1306"/>
<dbReference type="Proteomes" id="UP000245695">
    <property type="component" value="Chromosome 1"/>
</dbReference>
<dbReference type="EMBL" id="LN650648">
    <property type="protein sequence ID" value="CEI72841.1"/>
    <property type="molecule type" value="Genomic_DNA"/>
</dbReference>
<dbReference type="InterPro" id="IPR032466">
    <property type="entry name" value="Metal_Hydrolase"/>
</dbReference>
<dbReference type="PANTHER" id="PTHR10443">
    <property type="entry name" value="MICROSOMAL DIPEPTIDASE"/>
    <property type="match status" value="1"/>
</dbReference>
<accession>A0A2P2BR69</accession>
<name>A0A2P2BR69_9FIRM</name>
<dbReference type="AlphaFoldDB" id="A0A2P2BR69"/>
<evidence type="ECO:0000313" key="2">
    <source>
        <dbReference type="Proteomes" id="UP000245695"/>
    </source>
</evidence>
<evidence type="ECO:0000313" key="1">
    <source>
        <dbReference type="EMBL" id="CEI72841.1"/>
    </source>
</evidence>
<reference evidence="1 2" key="1">
    <citation type="submission" date="2014-09" db="EMBL/GenBank/DDBJ databases">
        <authorList>
            <person name="Hornung B.V."/>
        </authorList>
    </citation>
    <scope>NUCLEOTIDE SEQUENCE [LARGE SCALE GENOMIC DNA]</scope>
    <source>
        <strain evidence="1 2">FRIFI</strain>
    </source>
</reference>
<dbReference type="GO" id="GO:0006508">
    <property type="term" value="P:proteolysis"/>
    <property type="evidence" value="ECO:0007669"/>
    <property type="project" value="InterPro"/>
</dbReference>
<dbReference type="Pfam" id="PF01244">
    <property type="entry name" value="Peptidase_M19"/>
    <property type="match status" value="1"/>
</dbReference>
<protein>
    <submittedName>
        <fullName evidence="1">Membrane dipeptidase</fullName>
    </submittedName>
</protein>
<gene>
    <name evidence="1" type="ORF">FRIFI_1306</name>
</gene>
<dbReference type="InterPro" id="IPR008257">
    <property type="entry name" value="Pept_M19"/>
</dbReference>
<dbReference type="SUPFAM" id="SSF51556">
    <property type="entry name" value="Metallo-dependent hydrolases"/>
    <property type="match status" value="1"/>
</dbReference>
<dbReference type="GO" id="GO:0070573">
    <property type="term" value="F:metallodipeptidase activity"/>
    <property type="evidence" value="ECO:0007669"/>
    <property type="project" value="InterPro"/>
</dbReference>
<dbReference type="PROSITE" id="PS51365">
    <property type="entry name" value="RENAL_DIPEPTIDASE_2"/>
    <property type="match status" value="1"/>
</dbReference>
<organism evidence="1 2">
    <name type="scientific">Romboutsia hominis</name>
    <dbReference type="NCBI Taxonomy" id="1507512"/>
    <lineage>
        <taxon>Bacteria</taxon>
        <taxon>Bacillati</taxon>
        <taxon>Bacillota</taxon>
        <taxon>Clostridia</taxon>
        <taxon>Peptostreptococcales</taxon>
        <taxon>Peptostreptococcaceae</taxon>
        <taxon>Romboutsia</taxon>
    </lineage>
</organism>